<comment type="caution">
    <text evidence="7">The sequence shown here is derived from an EMBL/GenBank/DDBJ whole genome shotgun (WGS) entry which is preliminary data.</text>
</comment>
<feature type="compositionally biased region" description="Polar residues" evidence="4">
    <location>
        <begin position="187"/>
        <end position="218"/>
    </location>
</feature>
<keyword evidence="5" id="KW-0812">Transmembrane</keyword>
<dbReference type="Proteomes" id="UP001054902">
    <property type="component" value="Unassembled WGS sequence"/>
</dbReference>
<comment type="similarity">
    <text evidence="1">Belongs to the 1-acyl-sn-glycerol-3-phosphate acyltransferase family.</text>
</comment>
<feature type="domain" description="Acyltransferase C-terminal" evidence="6">
    <location>
        <begin position="419"/>
        <end position="470"/>
    </location>
</feature>
<feature type="compositionally biased region" description="Polar residues" evidence="4">
    <location>
        <begin position="578"/>
        <end position="594"/>
    </location>
</feature>
<feature type="compositionally biased region" description="Polar residues" evidence="4">
    <location>
        <begin position="295"/>
        <end position="305"/>
    </location>
</feature>
<evidence type="ECO:0000256" key="5">
    <source>
        <dbReference type="SAM" id="Phobius"/>
    </source>
</evidence>
<keyword evidence="2" id="KW-0808">Transferase</keyword>
<organism evidence="7 8">
    <name type="scientific">Chaetoceros tenuissimus</name>
    <dbReference type="NCBI Taxonomy" id="426638"/>
    <lineage>
        <taxon>Eukaryota</taxon>
        <taxon>Sar</taxon>
        <taxon>Stramenopiles</taxon>
        <taxon>Ochrophyta</taxon>
        <taxon>Bacillariophyta</taxon>
        <taxon>Coscinodiscophyceae</taxon>
        <taxon>Chaetocerotophycidae</taxon>
        <taxon>Chaetocerotales</taxon>
        <taxon>Chaetocerotaceae</taxon>
        <taxon>Chaetoceros</taxon>
    </lineage>
</organism>
<reference evidence="7 8" key="1">
    <citation type="journal article" date="2021" name="Sci. Rep.">
        <title>The genome of the diatom Chaetoceros tenuissimus carries an ancient integrated fragment of an extant virus.</title>
        <authorList>
            <person name="Hongo Y."/>
            <person name="Kimura K."/>
            <person name="Takaki Y."/>
            <person name="Yoshida Y."/>
            <person name="Baba S."/>
            <person name="Kobayashi G."/>
            <person name="Nagasaki K."/>
            <person name="Hano T."/>
            <person name="Tomaru Y."/>
        </authorList>
    </citation>
    <scope>NUCLEOTIDE SEQUENCE [LARGE SCALE GENOMIC DNA]</scope>
    <source>
        <strain evidence="7 8">NIES-3715</strain>
    </source>
</reference>
<evidence type="ECO:0000259" key="6">
    <source>
        <dbReference type="Pfam" id="PF16076"/>
    </source>
</evidence>
<feature type="region of interest" description="Disordered" evidence="4">
    <location>
        <begin position="158"/>
        <end position="232"/>
    </location>
</feature>
<accession>A0AAD3H5U1</accession>
<evidence type="ECO:0000256" key="4">
    <source>
        <dbReference type="SAM" id="MobiDB-lite"/>
    </source>
</evidence>
<feature type="region of interest" description="Disordered" evidence="4">
    <location>
        <begin position="280"/>
        <end position="308"/>
    </location>
</feature>
<dbReference type="AlphaFoldDB" id="A0AAD3H5U1"/>
<proteinExistence type="inferred from homology"/>
<dbReference type="GO" id="GO:0012505">
    <property type="term" value="C:endomembrane system"/>
    <property type="evidence" value="ECO:0007669"/>
    <property type="project" value="TreeGrafter"/>
</dbReference>
<feature type="compositionally biased region" description="Low complexity" evidence="4">
    <location>
        <begin position="609"/>
        <end position="624"/>
    </location>
</feature>
<evidence type="ECO:0000256" key="3">
    <source>
        <dbReference type="ARBA" id="ARBA00023315"/>
    </source>
</evidence>
<feature type="transmembrane region" description="Helical" evidence="5">
    <location>
        <begin position="49"/>
        <end position="72"/>
    </location>
</feature>
<evidence type="ECO:0000313" key="8">
    <source>
        <dbReference type="Proteomes" id="UP001054902"/>
    </source>
</evidence>
<evidence type="ECO:0000256" key="2">
    <source>
        <dbReference type="ARBA" id="ARBA00022679"/>
    </source>
</evidence>
<evidence type="ECO:0000256" key="1">
    <source>
        <dbReference type="ARBA" id="ARBA00008655"/>
    </source>
</evidence>
<gene>
    <name evidence="7" type="ORF">CTEN210_07584</name>
</gene>
<dbReference type="EMBL" id="BLLK01000045">
    <property type="protein sequence ID" value="GFH51108.1"/>
    <property type="molecule type" value="Genomic_DNA"/>
</dbReference>
<sequence>MDTTFNNGLPSSQPRYNEQKRIRYKLPEEEDTDASTAGILLPFQTIRNAMFLVIFGFVTVGAVTILLFLYITVRPFSLGTYRRLACTMSIAPFFDVMSLLLPNMKIVLSGDSDAISSIGISVLVSNHCMEGDWMAIFMLARVLGLRGSVKAFLQRSNSTSPKAYSPDEKRIIPNSASTPILKKDTSNDGNSRNFSALNKKQIPRNHSQPSTLNASASSPKRIDTKSSSGLDSEDTDIITSFLNKILDFPLLSSENTQNYVQDRNELFSLLKSFSTSVHYQPKRNDDRFRKDKQNIHTSGHSQNSTDDCDDFNANIPIQLLLFPEGWPIGQHRRSMIEKSIEFAKREGRPQLKHLLLPRTTGFYASLDSLSPSSPNVYDVTMAHEHWWKHGVGGIQGRYFRDGRSWWELWTQFMNGKLLPREFHIRIKRFSVGEVLSDPQWLDKQWIQKDRLLDHYARYGSFPNMDSRNYNPYQNNHRRFRPGNITMNTRTYCLEGSLSAMFRLGIIPFFIPIMMFFAIPLLVTVGWMLMAYQAFWLYFPGGIADFSGSESTSRAVSKRSSKSNNSNKGKEGNGGSHDLSPTGSPATVDGTQTDSRGGGAASVNSGGTDSAFGTPFFPSTPFASPLEGSGYYRK</sequence>
<keyword evidence="8" id="KW-1185">Reference proteome</keyword>
<feature type="compositionally biased region" description="Basic and acidic residues" evidence="4">
    <location>
        <begin position="282"/>
        <end position="294"/>
    </location>
</feature>
<feature type="transmembrane region" description="Helical" evidence="5">
    <location>
        <begin position="505"/>
        <end position="529"/>
    </location>
</feature>
<dbReference type="GO" id="GO:0003841">
    <property type="term" value="F:1-acylglycerol-3-phosphate O-acyltransferase activity"/>
    <property type="evidence" value="ECO:0007669"/>
    <property type="project" value="TreeGrafter"/>
</dbReference>
<protein>
    <recommendedName>
        <fullName evidence="6">Acyltransferase C-terminal domain-containing protein</fullName>
    </recommendedName>
</protein>
<name>A0AAD3H5U1_9STRA</name>
<evidence type="ECO:0000313" key="7">
    <source>
        <dbReference type="EMBL" id="GFH51108.1"/>
    </source>
</evidence>
<dbReference type="InterPro" id="IPR032098">
    <property type="entry name" value="Acyltransf_C"/>
</dbReference>
<keyword evidence="5" id="KW-0472">Membrane</keyword>
<dbReference type="Pfam" id="PF16076">
    <property type="entry name" value="Acyltransf_C"/>
    <property type="match status" value="1"/>
</dbReference>
<feature type="region of interest" description="Disordered" evidence="4">
    <location>
        <begin position="554"/>
        <end position="633"/>
    </location>
</feature>
<dbReference type="PANTHER" id="PTHR10983:SF16">
    <property type="entry name" value="LYSOCARDIOLIPIN ACYLTRANSFERASE 1"/>
    <property type="match status" value="1"/>
</dbReference>
<keyword evidence="5" id="KW-1133">Transmembrane helix</keyword>
<dbReference type="PANTHER" id="PTHR10983">
    <property type="entry name" value="1-ACYLGLYCEROL-3-PHOSPHATE ACYLTRANSFERASE-RELATED"/>
    <property type="match status" value="1"/>
</dbReference>
<keyword evidence="3" id="KW-0012">Acyltransferase</keyword>